<evidence type="ECO:0000256" key="2">
    <source>
        <dbReference type="ARBA" id="ARBA00010859"/>
    </source>
</evidence>
<dbReference type="GO" id="GO:0003796">
    <property type="term" value="F:lysozyme activity"/>
    <property type="evidence" value="ECO:0007669"/>
    <property type="project" value="UniProtKB-EC"/>
</dbReference>
<dbReference type="OrthoDB" id="195015at2759"/>
<dbReference type="InterPro" id="IPR023346">
    <property type="entry name" value="Lysozyme-like_dom_sf"/>
</dbReference>
<evidence type="ECO:0000256" key="1">
    <source>
        <dbReference type="ARBA" id="ARBA00000632"/>
    </source>
</evidence>
<dbReference type="PANTHER" id="PTHR11407:SF63">
    <property type="entry name" value="LYSOZYME C"/>
    <property type="match status" value="1"/>
</dbReference>
<dbReference type="CDD" id="cd16899">
    <property type="entry name" value="LYZ_C_invert"/>
    <property type="match status" value="1"/>
</dbReference>
<keyword evidence="6" id="KW-0326">Glycosidase</keyword>
<dbReference type="PROSITE" id="PS51348">
    <property type="entry name" value="GLYCOSYL_HYDROL_F22_2"/>
    <property type="match status" value="1"/>
</dbReference>
<evidence type="ECO:0000259" key="9">
    <source>
        <dbReference type="PROSITE" id="PS00128"/>
    </source>
</evidence>
<name>A0A226F1D3_FOLCA</name>
<evidence type="ECO:0000313" key="11">
    <source>
        <dbReference type="Proteomes" id="UP000198287"/>
    </source>
</evidence>
<evidence type="ECO:0000256" key="3">
    <source>
        <dbReference type="ARBA" id="ARBA00012732"/>
    </source>
</evidence>
<keyword evidence="4" id="KW-0929">Antimicrobial</keyword>
<gene>
    <name evidence="10" type="ORF">Fcan01_02570</name>
</gene>
<comment type="caution">
    <text evidence="10">The sequence shown here is derived from an EMBL/GenBank/DDBJ whole genome shotgun (WGS) entry which is preliminary data.</text>
</comment>
<keyword evidence="5" id="KW-1015">Disulfide bond</keyword>
<dbReference type="Gene3D" id="1.10.530.10">
    <property type="match status" value="1"/>
</dbReference>
<comment type="catalytic activity">
    <reaction evidence="1">
        <text>Hydrolysis of (1-&gt;4)-beta-linkages between N-acetylmuramic acid and N-acetyl-D-glucosamine residues in a peptidoglycan and between N-acetyl-D-glucosamine residues in chitodextrins.</text>
        <dbReference type="EC" id="3.2.1.17"/>
    </reaction>
</comment>
<keyword evidence="4" id="KW-0081">Bacteriolytic enzyme</keyword>
<evidence type="ECO:0000256" key="4">
    <source>
        <dbReference type="ARBA" id="ARBA00022638"/>
    </source>
</evidence>
<evidence type="ECO:0000256" key="5">
    <source>
        <dbReference type="ARBA" id="ARBA00023157"/>
    </source>
</evidence>
<protein>
    <recommendedName>
        <fullName evidence="3">lysozyme</fullName>
        <ecNumber evidence="3">3.2.1.17</ecNumber>
    </recommendedName>
</protein>
<dbReference type="InterPro" id="IPR019799">
    <property type="entry name" value="Glyco_hydro_22_CS"/>
</dbReference>
<organism evidence="10 11">
    <name type="scientific">Folsomia candida</name>
    <name type="common">Springtail</name>
    <dbReference type="NCBI Taxonomy" id="158441"/>
    <lineage>
        <taxon>Eukaryota</taxon>
        <taxon>Metazoa</taxon>
        <taxon>Ecdysozoa</taxon>
        <taxon>Arthropoda</taxon>
        <taxon>Hexapoda</taxon>
        <taxon>Collembola</taxon>
        <taxon>Entomobryomorpha</taxon>
        <taxon>Isotomoidea</taxon>
        <taxon>Isotomidae</taxon>
        <taxon>Proisotominae</taxon>
        <taxon>Folsomia</taxon>
    </lineage>
</organism>
<dbReference type="PANTHER" id="PTHR11407">
    <property type="entry name" value="LYSOZYME C"/>
    <property type="match status" value="1"/>
</dbReference>
<sequence>MNTAAKFLILLVVVLFSADNVITKVYDPCDLAKEMVEKHRFTKTDIADWICLIRWESNFNTSEIGRLNADSSMDHGLFQISDKYWCVEGQVDGACGIDCKALRDDDIKDDSICVRRIFRLTKQRTGNGFDAWAAWKQRCQNQNVQSYIAHCK</sequence>
<dbReference type="FunFam" id="1.10.530.10:FF:000001">
    <property type="entry name" value="Lysozyme C"/>
    <property type="match status" value="1"/>
</dbReference>
<dbReference type="InterPro" id="IPR001916">
    <property type="entry name" value="Glyco_hydro_22"/>
</dbReference>
<dbReference type="GO" id="GO:0031640">
    <property type="term" value="P:killing of cells of another organism"/>
    <property type="evidence" value="ECO:0007669"/>
    <property type="project" value="UniProtKB-KW"/>
</dbReference>
<evidence type="ECO:0000256" key="7">
    <source>
        <dbReference type="RuleBase" id="RU004440"/>
    </source>
</evidence>
<dbReference type="EMBL" id="LNIX01000001">
    <property type="protein sequence ID" value="OXA63234.1"/>
    <property type="molecule type" value="Genomic_DNA"/>
</dbReference>
<feature type="domain" description="Glycosyl hydrolases family 22 (GH22)" evidence="9">
    <location>
        <begin position="95"/>
        <end position="113"/>
    </location>
</feature>
<reference evidence="10 11" key="1">
    <citation type="submission" date="2015-12" db="EMBL/GenBank/DDBJ databases">
        <title>The genome of Folsomia candida.</title>
        <authorList>
            <person name="Faddeeva A."/>
            <person name="Derks M.F."/>
            <person name="Anvar Y."/>
            <person name="Smit S."/>
            <person name="Van Straalen N."/>
            <person name="Roelofs D."/>
        </authorList>
    </citation>
    <scope>NUCLEOTIDE SEQUENCE [LARGE SCALE GENOMIC DNA]</scope>
    <source>
        <strain evidence="10 11">VU population</strain>
        <tissue evidence="10">Whole body</tissue>
    </source>
</reference>
<proteinExistence type="inferred from homology"/>
<feature type="signal peptide" evidence="8">
    <location>
        <begin position="1"/>
        <end position="23"/>
    </location>
</feature>
<dbReference type="Proteomes" id="UP000198287">
    <property type="component" value="Unassembled WGS sequence"/>
</dbReference>
<dbReference type="STRING" id="158441.A0A226F1D3"/>
<dbReference type="SMART" id="SM00263">
    <property type="entry name" value="LYZ1"/>
    <property type="match status" value="1"/>
</dbReference>
<dbReference type="Pfam" id="PF00062">
    <property type="entry name" value="Lys"/>
    <property type="match status" value="1"/>
</dbReference>
<evidence type="ECO:0000256" key="8">
    <source>
        <dbReference type="SAM" id="SignalP"/>
    </source>
</evidence>
<dbReference type="PROSITE" id="PS00128">
    <property type="entry name" value="GLYCOSYL_HYDROL_F22_1"/>
    <property type="match status" value="1"/>
</dbReference>
<comment type="similarity">
    <text evidence="2 7">Belongs to the glycosyl hydrolase 22 family.</text>
</comment>
<dbReference type="SUPFAM" id="SSF53955">
    <property type="entry name" value="Lysozyme-like"/>
    <property type="match status" value="1"/>
</dbReference>
<dbReference type="PRINTS" id="PR00135">
    <property type="entry name" value="LYZLACT"/>
</dbReference>
<accession>A0A226F1D3</accession>
<dbReference type="GO" id="GO:0042742">
    <property type="term" value="P:defense response to bacterium"/>
    <property type="evidence" value="ECO:0007669"/>
    <property type="project" value="UniProtKB-KW"/>
</dbReference>
<dbReference type="EC" id="3.2.1.17" evidence="3"/>
<keyword evidence="8" id="KW-0732">Signal</keyword>
<dbReference type="AlphaFoldDB" id="A0A226F1D3"/>
<feature type="chain" id="PRO_5013166748" description="lysozyme" evidence="8">
    <location>
        <begin position="24"/>
        <end position="152"/>
    </location>
</feature>
<evidence type="ECO:0000256" key="6">
    <source>
        <dbReference type="ARBA" id="ARBA00023295"/>
    </source>
</evidence>
<keyword evidence="6" id="KW-0378">Hydrolase</keyword>
<dbReference type="OMA" id="IYRQHQR"/>
<evidence type="ECO:0000313" key="10">
    <source>
        <dbReference type="EMBL" id="OXA63234.1"/>
    </source>
</evidence>
<keyword evidence="11" id="KW-1185">Reference proteome</keyword>